<sequence>MNALLLLMGGSGSRFGGPTPKQFLELEHEGVARPLFEVTARKLLAALPIDIAIFVSPKNTAGSAVLNPILEKLAADFPGRQFRYAAAGVTRFGSFLSGINAVRKFQNVERLLVHDANRPYLSGEFLQRVSKHLGLLSPALPAFIPVMPVVDSIVRVDGKNVVTYENRGELNRVQTPQLVHYNTFQEAESRAVARGQLAMDFTDEGSLCLSLGLSVHTFEGDAANVKITYREDLKP</sequence>
<evidence type="ECO:0000256" key="2">
    <source>
        <dbReference type="ARBA" id="ARBA00022695"/>
    </source>
</evidence>
<dbReference type="Proteomes" id="UP000006048">
    <property type="component" value="Chromosome"/>
</dbReference>
<dbReference type="Pfam" id="PF01128">
    <property type="entry name" value="IspD"/>
    <property type="match status" value="1"/>
</dbReference>
<organism evidence="3 4">
    <name type="scientific">Turneriella parva (strain ATCC BAA-1111 / DSM 21527 / NCTC 11395 / H)</name>
    <name type="common">Leptospira parva</name>
    <dbReference type="NCBI Taxonomy" id="869212"/>
    <lineage>
        <taxon>Bacteria</taxon>
        <taxon>Pseudomonadati</taxon>
        <taxon>Spirochaetota</taxon>
        <taxon>Spirochaetia</taxon>
        <taxon>Leptospirales</taxon>
        <taxon>Leptospiraceae</taxon>
        <taxon>Turneriella</taxon>
    </lineage>
</organism>
<dbReference type="HOGENOM" id="CLU_061281_1_1_12"/>
<dbReference type="SUPFAM" id="SSF53448">
    <property type="entry name" value="Nucleotide-diphospho-sugar transferases"/>
    <property type="match status" value="1"/>
</dbReference>
<dbReference type="STRING" id="869212.Turpa_1828"/>
<dbReference type="KEGG" id="tpx:Turpa_1828"/>
<accession>I4B5B8</accession>
<evidence type="ECO:0000313" key="4">
    <source>
        <dbReference type="Proteomes" id="UP000006048"/>
    </source>
</evidence>
<keyword evidence="4" id="KW-1185">Reference proteome</keyword>
<name>I4B5B8_TURPD</name>
<dbReference type="PANTHER" id="PTHR32125:SF4">
    <property type="entry name" value="2-C-METHYL-D-ERYTHRITOL 4-PHOSPHATE CYTIDYLYLTRANSFERASE, CHLOROPLASTIC"/>
    <property type="match status" value="1"/>
</dbReference>
<dbReference type="EMBL" id="CP002959">
    <property type="protein sequence ID" value="AFM12475.1"/>
    <property type="molecule type" value="Genomic_DNA"/>
</dbReference>
<dbReference type="InterPro" id="IPR050088">
    <property type="entry name" value="IspD/TarI_cytidylyltransf_bact"/>
</dbReference>
<keyword evidence="1" id="KW-0808">Transferase</keyword>
<dbReference type="RefSeq" id="WP_014802984.1">
    <property type="nucleotide sequence ID" value="NC_018020.1"/>
</dbReference>
<reference evidence="3 4" key="1">
    <citation type="submission" date="2012-06" db="EMBL/GenBank/DDBJ databases">
        <title>The complete chromosome of genome of Turneriella parva DSM 21527.</title>
        <authorList>
            <consortium name="US DOE Joint Genome Institute (JGI-PGF)"/>
            <person name="Lucas S."/>
            <person name="Han J."/>
            <person name="Lapidus A."/>
            <person name="Bruce D."/>
            <person name="Goodwin L."/>
            <person name="Pitluck S."/>
            <person name="Peters L."/>
            <person name="Kyrpides N."/>
            <person name="Mavromatis K."/>
            <person name="Ivanova N."/>
            <person name="Mikhailova N."/>
            <person name="Chertkov O."/>
            <person name="Detter J.C."/>
            <person name="Tapia R."/>
            <person name="Han C."/>
            <person name="Land M."/>
            <person name="Hauser L."/>
            <person name="Markowitz V."/>
            <person name="Cheng J.-F."/>
            <person name="Hugenholtz P."/>
            <person name="Woyke T."/>
            <person name="Wu D."/>
            <person name="Gronow S."/>
            <person name="Wellnitz S."/>
            <person name="Brambilla E."/>
            <person name="Klenk H.-P."/>
            <person name="Eisen J.A."/>
        </authorList>
    </citation>
    <scope>NUCLEOTIDE SEQUENCE [LARGE SCALE GENOMIC DNA]</scope>
    <source>
        <strain evidence="4">ATCC BAA-1111 / DSM 21527 / NCTC 11395 / H</strain>
    </source>
</reference>
<dbReference type="PANTHER" id="PTHR32125">
    <property type="entry name" value="2-C-METHYL-D-ERYTHRITOL 4-PHOSPHATE CYTIDYLYLTRANSFERASE, CHLOROPLASTIC"/>
    <property type="match status" value="1"/>
</dbReference>
<dbReference type="AlphaFoldDB" id="I4B5B8"/>
<proteinExistence type="predicted"/>
<dbReference type="Gene3D" id="3.90.550.10">
    <property type="entry name" value="Spore Coat Polysaccharide Biosynthesis Protein SpsA, Chain A"/>
    <property type="match status" value="1"/>
</dbReference>
<gene>
    <name evidence="3" type="ordered locus">Turpa_1828</name>
</gene>
<protein>
    <submittedName>
        <fullName evidence="3">4-diphosphocytidyl-2C-methyl-D-erythritol synthase</fullName>
    </submittedName>
</protein>
<dbReference type="InterPro" id="IPR034683">
    <property type="entry name" value="IspD/TarI"/>
</dbReference>
<dbReference type="InterPro" id="IPR029044">
    <property type="entry name" value="Nucleotide-diphossugar_trans"/>
</dbReference>
<dbReference type="OrthoDB" id="9806837at2"/>
<dbReference type="GO" id="GO:0050518">
    <property type="term" value="F:2-C-methyl-D-erythritol 4-phosphate cytidylyltransferase activity"/>
    <property type="evidence" value="ECO:0007669"/>
    <property type="project" value="TreeGrafter"/>
</dbReference>
<evidence type="ECO:0000313" key="3">
    <source>
        <dbReference type="EMBL" id="AFM12475.1"/>
    </source>
</evidence>
<evidence type="ECO:0000256" key="1">
    <source>
        <dbReference type="ARBA" id="ARBA00022679"/>
    </source>
</evidence>
<keyword evidence="2" id="KW-0548">Nucleotidyltransferase</keyword>